<gene>
    <name evidence="3" type="ORF">WJX84_003969</name>
</gene>
<reference evidence="3 4" key="1">
    <citation type="journal article" date="2024" name="Nat. Commun.">
        <title>Phylogenomics reveals the evolutionary origins of lichenization in chlorophyte algae.</title>
        <authorList>
            <person name="Puginier C."/>
            <person name="Libourel C."/>
            <person name="Otte J."/>
            <person name="Skaloud P."/>
            <person name="Haon M."/>
            <person name="Grisel S."/>
            <person name="Petersen M."/>
            <person name="Berrin J.G."/>
            <person name="Delaux P.M."/>
            <person name="Dal Grande F."/>
            <person name="Keller J."/>
        </authorList>
    </citation>
    <scope>NUCLEOTIDE SEQUENCE [LARGE SCALE GENOMIC DNA]</scope>
    <source>
        <strain evidence="3 4">SAG 2523</strain>
    </source>
</reference>
<comment type="caution">
    <text evidence="3">The sequence shown here is derived from an EMBL/GenBank/DDBJ whole genome shotgun (WGS) entry which is preliminary data.</text>
</comment>
<keyword evidence="4" id="KW-1185">Reference proteome</keyword>
<evidence type="ECO:0000313" key="4">
    <source>
        <dbReference type="Proteomes" id="UP001485043"/>
    </source>
</evidence>
<accession>A0AAW1TBD0</accession>
<keyword evidence="2" id="KW-1133">Transmembrane helix</keyword>
<organism evidence="3 4">
    <name type="scientific">Apatococcus fuscideae</name>
    <dbReference type="NCBI Taxonomy" id="2026836"/>
    <lineage>
        <taxon>Eukaryota</taxon>
        <taxon>Viridiplantae</taxon>
        <taxon>Chlorophyta</taxon>
        <taxon>core chlorophytes</taxon>
        <taxon>Trebouxiophyceae</taxon>
        <taxon>Chlorellales</taxon>
        <taxon>Chlorellaceae</taxon>
        <taxon>Apatococcus</taxon>
    </lineage>
</organism>
<evidence type="ECO:0000313" key="3">
    <source>
        <dbReference type="EMBL" id="KAK9866139.1"/>
    </source>
</evidence>
<dbReference type="EMBL" id="JALJOV010000186">
    <property type="protein sequence ID" value="KAK9866139.1"/>
    <property type="molecule type" value="Genomic_DNA"/>
</dbReference>
<keyword evidence="2" id="KW-0812">Transmembrane</keyword>
<protein>
    <submittedName>
        <fullName evidence="3">Uncharacterized protein</fullName>
    </submittedName>
</protein>
<dbReference type="AlphaFoldDB" id="A0AAW1TBD0"/>
<name>A0AAW1TBD0_9CHLO</name>
<feature type="transmembrane region" description="Helical" evidence="2">
    <location>
        <begin position="45"/>
        <end position="67"/>
    </location>
</feature>
<proteinExistence type="predicted"/>
<feature type="compositionally biased region" description="Basic and acidic residues" evidence="1">
    <location>
        <begin position="27"/>
        <end position="43"/>
    </location>
</feature>
<dbReference type="Proteomes" id="UP001485043">
    <property type="component" value="Unassembled WGS sequence"/>
</dbReference>
<evidence type="ECO:0000256" key="1">
    <source>
        <dbReference type="SAM" id="MobiDB-lite"/>
    </source>
</evidence>
<feature type="region of interest" description="Disordered" evidence="1">
    <location>
        <begin position="1"/>
        <end position="43"/>
    </location>
</feature>
<evidence type="ECO:0000256" key="2">
    <source>
        <dbReference type="SAM" id="Phobius"/>
    </source>
</evidence>
<sequence length="92" mass="10043">MIPAGRGSLRGGRCGTSVATDKEEAEEQKIRNPLKPEQKKEEQSLGLVGTIITWGFLAFLFAGSIFFTTARSFLPDMQPLDPNSPALMDQSD</sequence>
<keyword evidence="2" id="KW-0472">Membrane</keyword>